<dbReference type="InterPro" id="IPR011043">
    <property type="entry name" value="Gal_Oxase/kelch_b-propeller"/>
</dbReference>
<dbReference type="AlphaFoldDB" id="A0AAV9Y1S3"/>
<gene>
    <name evidence="6" type="ORF">RS030_152327</name>
</gene>
<dbReference type="SUPFAM" id="SSF54695">
    <property type="entry name" value="POZ domain"/>
    <property type="match status" value="1"/>
</dbReference>
<evidence type="ECO:0000313" key="7">
    <source>
        <dbReference type="Proteomes" id="UP001311799"/>
    </source>
</evidence>
<feature type="domain" description="BTB" evidence="5">
    <location>
        <begin position="170"/>
        <end position="244"/>
    </location>
</feature>
<keyword evidence="2" id="KW-0677">Repeat</keyword>
<evidence type="ECO:0000313" key="6">
    <source>
        <dbReference type="EMBL" id="KAK6590514.1"/>
    </source>
</evidence>
<dbReference type="InterPro" id="IPR015915">
    <property type="entry name" value="Kelch-typ_b-propeller"/>
</dbReference>
<comment type="caution">
    <text evidence="6">The sequence shown here is derived from an EMBL/GenBank/DDBJ whole genome shotgun (WGS) entry which is preliminary data.</text>
</comment>
<evidence type="ECO:0000256" key="4">
    <source>
        <dbReference type="SAM" id="MobiDB-lite"/>
    </source>
</evidence>
<organism evidence="6 7">
    <name type="scientific">Cryptosporidium xiaoi</name>
    <dbReference type="NCBI Taxonomy" id="659607"/>
    <lineage>
        <taxon>Eukaryota</taxon>
        <taxon>Sar</taxon>
        <taxon>Alveolata</taxon>
        <taxon>Apicomplexa</taxon>
        <taxon>Conoidasida</taxon>
        <taxon>Coccidia</taxon>
        <taxon>Eucoccidiorida</taxon>
        <taxon>Eimeriorina</taxon>
        <taxon>Cryptosporidiidae</taxon>
        <taxon>Cryptosporidium</taxon>
    </lineage>
</organism>
<evidence type="ECO:0000256" key="1">
    <source>
        <dbReference type="ARBA" id="ARBA00022441"/>
    </source>
</evidence>
<evidence type="ECO:0000256" key="3">
    <source>
        <dbReference type="SAM" id="Coils"/>
    </source>
</evidence>
<dbReference type="Pfam" id="PF01344">
    <property type="entry name" value="Kelch_1"/>
    <property type="match status" value="3"/>
</dbReference>
<dbReference type="InterPro" id="IPR003131">
    <property type="entry name" value="T1-type_BTB"/>
</dbReference>
<feature type="compositionally biased region" description="Polar residues" evidence="4">
    <location>
        <begin position="13"/>
        <end position="25"/>
    </location>
</feature>
<dbReference type="SMART" id="SM00225">
    <property type="entry name" value="BTB"/>
    <property type="match status" value="1"/>
</dbReference>
<proteinExistence type="predicted"/>
<dbReference type="InterPro" id="IPR051746">
    <property type="entry name" value="Kelch_domain_containing_8"/>
</dbReference>
<evidence type="ECO:0000256" key="2">
    <source>
        <dbReference type="ARBA" id="ARBA00022737"/>
    </source>
</evidence>
<dbReference type="Gene3D" id="2.120.10.80">
    <property type="entry name" value="Kelch-type beta propeller"/>
    <property type="match status" value="1"/>
</dbReference>
<feature type="compositionally biased region" description="Acidic residues" evidence="4">
    <location>
        <begin position="1"/>
        <end position="11"/>
    </location>
</feature>
<dbReference type="InterPro" id="IPR011333">
    <property type="entry name" value="SKP1/BTB/POZ_sf"/>
</dbReference>
<name>A0AAV9Y1S3_9CRYT</name>
<reference evidence="6 7" key="1">
    <citation type="submission" date="2023-10" db="EMBL/GenBank/DDBJ databases">
        <title>Comparative genomics analysis reveals potential genetic determinants of host preference in Cryptosporidium xiaoi.</title>
        <authorList>
            <person name="Xiao L."/>
            <person name="Li J."/>
        </authorList>
    </citation>
    <scope>NUCLEOTIDE SEQUENCE [LARGE SCALE GENOMIC DNA]</scope>
    <source>
        <strain evidence="6 7">52996</strain>
    </source>
</reference>
<sequence length="579" mass="66238">MQASKEDDEDGNINGTSTNIHSSGDDISSGVLHGFELMTSEIREIFGEHIRKIEKKLLSEFEKLEHERTCFEREKKSLFREIECIKKSEYERIKKLEKGIEEETLAMKKLLNKEKKENFRQLLEEKELFNKKQQELSNYWSNIENELKKEKLEIEKMKEKINDMSSLASSTIELNVGGTKFEVSRKVLTEGKAKGGILGRIYSGKTFGVEIEKDKNGNIFFDRDPEIFKQILNYLRDDKKAIPPVLNIEASLNLLREMNYFEIKFFDNSLIYVFGGSNGDNILDSAEVLMLPSTIYDGKFNMENESDVGWSIVRPMITPRAFGSSSDINNYNCALFGGYNNKCRALETMEIYDPLTDSWRQGPSMSTKRRNLSSTTLNDGRIFAIGGFDGEHIIGLTDFYDPRSKYWLPGPSLNVPRSSSSCVKLDQYTIAIIGGTRGDKRLKSIEVFDVRRNQWEFMDHIELLEVRSGSAAYSLHGTVCIWGGVDRNNNILDSGELINVMLYSKDNTTTYRNPMPLGLTDTRISSVTLNDYTALMCGGQTKDETVGDTLFYIFQEDRWEKGPKLNFPRYGHSITRLDI</sequence>
<keyword evidence="3" id="KW-0175">Coiled coil</keyword>
<dbReference type="PROSITE" id="PS50097">
    <property type="entry name" value="BTB"/>
    <property type="match status" value="1"/>
</dbReference>
<feature type="region of interest" description="Disordered" evidence="4">
    <location>
        <begin position="1"/>
        <end position="25"/>
    </location>
</feature>
<dbReference type="Gene3D" id="3.30.710.10">
    <property type="entry name" value="Potassium Channel Kv1.1, Chain A"/>
    <property type="match status" value="1"/>
</dbReference>
<dbReference type="GO" id="GO:0051260">
    <property type="term" value="P:protein homooligomerization"/>
    <property type="evidence" value="ECO:0007669"/>
    <property type="project" value="InterPro"/>
</dbReference>
<dbReference type="InterPro" id="IPR000210">
    <property type="entry name" value="BTB/POZ_dom"/>
</dbReference>
<dbReference type="PANTHER" id="PTHR46260:SF3">
    <property type="entry name" value="RING-TYPE DOMAIN-CONTAINING PROTEIN"/>
    <property type="match status" value="1"/>
</dbReference>
<protein>
    <recommendedName>
        <fullName evidence="5">BTB domain-containing protein</fullName>
    </recommendedName>
</protein>
<dbReference type="SUPFAM" id="SSF117281">
    <property type="entry name" value="Kelch motif"/>
    <property type="match status" value="1"/>
</dbReference>
<dbReference type="Proteomes" id="UP001311799">
    <property type="component" value="Unassembled WGS sequence"/>
</dbReference>
<dbReference type="CDD" id="cd18316">
    <property type="entry name" value="BTB_POZ_KCTD-like"/>
    <property type="match status" value="1"/>
</dbReference>
<feature type="coiled-coil region" evidence="3">
    <location>
        <begin position="54"/>
        <end position="167"/>
    </location>
</feature>
<keyword evidence="7" id="KW-1185">Reference proteome</keyword>
<dbReference type="EMBL" id="JAWDEY010000006">
    <property type="protein sequence ID" value="KAK6590514.1"/>
    <property type="molecule type" value="Genomic_DNA"/>
</dbReference>
<dbReference type="SMART" id="SM00612">
    <property type="entry name" value="Kelch"/>
    <property type="match status" value="5"/>
</dbReference>
<dbReference type="SUPFAM" id="SSF50965">
    <property type="entry name" value="Galactose oxidase, central domain"/>
    <property type="match status" value="1"/>
</dbReference>
<dbReference type="Pfam" id="PF02214">
    <property type="entry name" value="BTB_2"/>
    <property type="match status" value="1"/>
</dbReference>
<accession>A0AAV9Y1S3</accession>
<dbReference type="InterPro" id="IPR006652">
    <property type="entry name" value="Kelch_1"/>
</dbReference>
<dbReference type="PANTHER" id="PTHR46260">
    <property type="entry name" value="RING-TYPE DOMAIN-CONTAINING PROTEIN"/>
    <property type="match status" value="1"/>
</dbReference>
<keyword evidence="1" id="KW-0880">Kelch repeat</keyword>
<evidence type="ECO:0000259" key="5">
    <source>
        <dbReference type="PROSITE" id="PS50097"/>
    </source>
</evidence>